<dbReference type="InterPro" id="IPR012910">
    <property type="entry name" value="Plug_dom"/>
</dbReference>
<evidence type="ECO:0000259" key="9">
    <source>
        <dbReference type="Pfam" id="PF07715"/>
    </source>
</evidence>
<comment type="similarity">
    <text evidence="8">Belongs to the TonB-dependent receptor family.</text>
</comment>
<comment type="subcellular location">
    <subcellularLocation>
        <location evidence="1 8">Cell outer membrane</location>
        <topology evidence="1 8">Multi-pass membrane protein</topology>
    </subcellularLocation>
</comment>
<dbReference type="Pfam" id="PF07715">
    <property type="entry name" value="Plug"/>
    <property type="match status" value="1"/>
</dbReference>
<keyword evidence="5" id="KW-0732">Signal</keyword>
<dbReference type="Gene3D" id="2.60.40.1120">
    <property type="entry name" value="Carboxypeptidase-like, regulatory domain"/>
    <property type="match status" value="1"/>
</dbReference>
<proteinExistence type="inferred from homology"/>
<dbReference type="PROSITE" id="PS52016">
    <property type="entry name" value="TONB_DEPENDENT_REC_3"/>
    <property type="match status" value="1"/>
</dbReference>
<protein>
    <submittedName>
        <fullName evidence="10">TonB-dependent receptor</fullName>
    </submittedName>
</protein>
<dbReference type="Proteomes" id="UP000829476">
    <property type="component" value="Chromosome"/>
</dbReference>
<evidence type="ECO:0000313" key="11">
    <source>
        <dbReference type="Proteomes" id="UP000829476"/>
    </source>
</evidence>
<keyword evidence="2 8" id="KW-0813">Transport</keyword>
<dbReference type="Gene3D" id="2.40.170.20">
    <property type="entry name" value="TonB-dependent receptor, beta-barrel domain"/>
    <property type="match status" value="1"/>
</dbReference>
<dbReference type="InterPro" id="IPR039426">
    <property type="entry name" value="TonB-dep_rcpt-like"/>
</dbReference>
<organism evidence="10 11">
    <name type="scientific">Zhouia spongiae</name>
    <dbReference type="NCBI Taxonomy" id="2202721"/>
    <lineage>
        <taxon>Bacteria</taxon>
        <taxon>Pseudomonadati</taxon>
        <taxon>Bacteroidota</taxon>
        <taxon>Flavobacteriia</taxon>
        <taxon>Flavobacteriales</taxon>
        <taxon>Flavobacteriaceae</taxon>
        <taxon>Zhouia</taxon>
    </lineage>
</organism>
<dbReference type="InterPro" id="IPR023997">
    <property type="entry name" value="TonB-dep_OMP_SusC/RagA_CS"/>
</dbReference>
<dbReference type="RefSeq" id="WP_242936232.1">
    <property type="nucleotide sequence ID" value="NZ_CP094326.1"/>
</dbReference>
<dbReference type="SUPFAM" id="SSF49464">
    <property type="entry name" value="Carboxypeptidase regulatory domain-like"/>
    <property type="match status" value="1"/>
</dbReference>
<feature type="domain" description="TonB-dependent receptor plug" evidence="9">
    <location>
        <begin position="145"/>
        <end position="244"/>
    </location>
</feature>
<keyword evidence="3 8" id="KW-1134">Transmembrane beta strand</keyword>
<sequence length="1082" mass="120460">MRTKLFNKGVLLPKNRFLKGPVYTLALLLCASVYGFNHTVLKENHLKNNTRFQTNISGKITDEEGIAIPGVSVVIKGTNIGVATDFDGIFNLSAPNPNAILIVSSVGFKTQEVPINGRTNIDIILITETSTLDEVVVVGYGTQKKLNVTGAVSSIKADDVVSIPATNVKDLMIGQVPGLITNQNPSLPGQGNVSLSIRGFGEPLVIVDGIESYFDRLDPNDIESITVLKDASAAIYGARAGNGVILVTTKRGKEGKSSFNYHGYYGLQQRLTFPEQVNASDFIQTGRNAVFNTQYDPANPNQDINYGTLFTEENLELYSSGQKPSYSWVDGLLRNSGSPLSSHNFSLRGGSENVKYFTSVGTLSQQGIFNGDYQYNKMTVTNNLDVDITDELGMSLTSQYIDQDRDYASGSLGEIWNELRTSQPIYAYELPDKDRAPYTGFSQRNPVARSQKKFAGYNKTKVETLTAALELKYSPKFLEGLTLGAKTNVRLRTISNETLNQPYDVWSYDPAAVTEDFDGYTKEATILTNSFSKSVNGGDGPRRRILSRLYGQFDNTFNDHQIGLLVFGEKEDNTYNSLGASRRDLLTTQIPQINGPEDLTSTSGTGRDIEYTRVSFAGRLNYNYKEKYLFEATLRADASSKFGTDVRWGYFPSVMAGWNIAKEDFLNSTSVDELKLRLSYSETGIDNNVSNTAFDFLTGYEELNDIYIIDGEYVPVIRTAGIVNPNITWEETTLYNAGLDLSLFKGKLYANLDVFYRKREGLLRRPLVSLPNTFGANLPLVNTDSRSNRGFDAALGYRTQINDFKIDLNAGIGFSREKYEDYLEEIDETDPVQVKFDQRSGRWVNRWFGYKSNGLFNTQQEVDDYLSQYTIEGGTAGLNGTPKVGDIRYSDLNGDNIIDRADRYQMGYGSNPEITYSLNTRFSYKNFSLSMLWQGASRFNVNVNGLLRAPFSNEQVPLTLHTKYSWTQDPSNPGIGNNPNAQLPAYERSGSRQWNNAASDFWLKDGTYFRLKTANLSYNLPKEVIKTIGFTKVLFYVSGDNLITFSNLGIYKNAIDPEESSAPNAFNAPLLRTYSFGVQLGL</sequence>
<evidence type="ECO:0000256" key="5">
    <source>
        <dbReference type="ARBA" id="ARBA00022729"/>
    </source>
</evidence>
<dbReference type="EMBL" id="CP094326">
    <property type="protein sequence ID" value="UNY97821.1"/>
    <property type="molecule type" value="Genomic_DNA"/>
</dbReference>
<accession>A0ABY3YJZ4</accession>
<keyword evidence="7 8" id="KW-0998">Cell outer membrane</keyword>
<keyword evidence="10" id="KW-0675">Receptor</keyword>
<evidence type="ECO:0000256" key="7">
    <source>
        <dbReference type="ARBA" id="ARBA00023237"/>
    </source>
</evidence>
<evidence type="ECO:0000256" key="1">
    <source>
        <dbReference type="ARBA" id="ARBA00004571"/>
    </source>
</evidence>
<dbReference type="NCBIfam" id="TIGR04056">
    <property type="entry name" value="OMP_RagA_SusC"/>
    <property type="match status" value="1"/>
</dbReference>
<dbReference type="NCBIfam" id="TIGR04057">
    <property type="entry name" value="SusC_RagA_signa"/>
    <property type="match status" value="1"/>
</dbReference>
<reference evidence="10 11" key="1">
    <citation type="journal article" date="2018" name="Int. J. Syst. Evol. Microbiol.">
        <title>Zhouia spongiae sp. nov., isolated from a marine sponge.</title>
        <authorList>
            <person name="Zhuang L."/>
            <person name="Lin B."/>
            <person name="Qin F."/>
            <person name="Luo L."/>
        </authorList>
    </citation>
    <scope>NUCLEOTIDE SEQUENCE [LARGE SCALE GENOMIC DNA]</scope>
    <source>
        <strain evidence="10 11">HN-Y44</strain>
    </source>
</reference>
<dbReference type="InterPro" id="IPR008969">
    <property type="entry name" value="CarboxyPept-like_regulatory"/>
</dbReference>
<evidence type="ECO:0000256" key="3">
    <source>
        <dbReference type="ARBA" id="ARBA00022452"/>
    </source>
</evidence>
<dbReference type="InterPro" id="IPR037066">
    <property type="entry name" value="Plug_dom_sf"/>
</dbReference>
<dbReference type="PANTHER" id="PTHR30069:SF29">
    <property type="entry name" value="HEMOGLOBIN AND HEMOGLOBIN-HAPTOGLOBIN-BINDING PROTEIN 1-RELATED"/>
    <property type="match status" value="1"/>
</dbReference>
<name>A0ABY3YJZ4_9FLAO</name>
<evidence type="ECO:0000256" key="6">
    <source>
        <dbReference type="ARBA" id="ARBA00023136"/>
    </source>
</evidence>
<keyword evidence="11" id="KW-1185">Reference proteome</keyword>
<dbReference type="SUPFAM" id="SSF56935">
    <property type="entry name" value="Porins"/>
    <property type="match status" value="1"/>
</dbReference>
<gene>
    <name evidence="10" type="ORF">MQE36_12070</name>
</gene>
<evidence type="ECO:0000256" key="8">
    <source>
        <dbReference type="PROSITE-ProRule" id="PRU01360"/>
    </source>
</evidence>
<dbReference type="Gene3D" id="2.170.130.10">
    <property type="entry name" value="TonB-dependent receptor, plug domain"/>
    <property type="match status" value="1"/>
</dbReference>
<evidence type="ECO:0000256" key="2">
    <source>
        <dbReference type="ARBA" id="ARBA00022448"/>
    </source>
</evidence>
<dbReference type="InterPro" id="IPR036942">
    <property type="entry name" value="Beta-barrel_TonB_sf"/>
</dbReference>
<keyword evidence="6 8" id="KW-0472">Membrane</keyword>
<dbReference type="PANTHER" id="PTHR30069">
    <property type="entry name" value="TONB-DEPENDENT OUTER MEMBRANE RECEPTOR"/>
    <property type="match status" value="1"/>
</dbReference>
<evidence type="ECO:0000256" key="4">
    <source>
        <dbReference type="ARBA" id="ARBA00022692"/>
    </source>
</evidence>
<keyword evidence="4 8" id="KW-0812">Transmembrane</keyword>
<evidence type="ECO:0000313" key="10">
    <source>
        <dbReference type="EMBL" id="UNY97821.1"/>
    </source>
</evidence>
<dbReference type="Pfam" id="PF13715">
    <property type="entry name" value="CarbopepD_reg_2"/>
    <property type="match status" value="1"/>
</dbReference>
<dbReference type="InterPro" id="IPR023996">
    <property type="entry name" value="TonB-dep_OMP_SusC/RagA"/>
</dbReference>